<dbReference type="PROSITE" id="PS50160">
    <property type="entry name" value="DNA_LIGASE_A3"/>
    <property type="match status" value="1"/>
</dbReference>
<comment type="caution">
    <text evidence="8">The sequence shown here is derived from an EMBL/GenBank/DDBJ whole genome shotgun (WGS) entry which is preliminary data.</text>
</comment>
<accession>A0ABU3VX75</accession>
<dbReference type="Proteomes" id="UP001269819">
    <property type="component" value="Unassembled WGS sequence"/>
</dbReference>
<organism evidence="8 9">
    <name type="scientific">Marinobacter xestospongiae</name>
    <dbReference type="NCBI Taxonomy" id="994319"/>
    <lineage>
        <taxon>Bacteria</taxon>
        <taxon>Pseudomonadati</taxon>
        <taxon>Pseudomonadota</taxon>
        <taxon>Gammaproteobacteria</taxon>
        <taxon>Pseudomonadales</taxon>
        <taxon>Marinobacteraceae</taxon>
        <taxon>Marinobacter</taxon>
    </lineage>
</organism>
<dbReference type="CDD" id="cd08041">
    <property type="entry name" value="OBF_kDNA_ligase_like"/>
    <property type="match status" value="1"/>
</dbReference>
<evidence type="ECO:0000313" key="9">
    <source>
        <dbReference type="Proteomes" id="UP001269819"/>
    </source>
</evidence>
<dbReference type="SUPFAM" id="SSF50249">
    <property type="entry name" value="Nucleic acid-binding proteins"/>
    <property type="match status" value="1"/>
</dbReference>
<dbReference type="InterPro" id="IPR012340">
    <property type="entry name" value="NA-bd_OB-fold"/>
</dbReference>
<gene>
    <name evidence="8" type="ORF">RYS15_09290</name>
</gene>
<keyword evidence="3" id="KW-0235">DNA replication</keyword>
<evidence type="ECO:0000313" key="8">
    <source>
        <dbReference type="EMBL" id="MDV2078880.1"/>
    </source>
</evidence>
<keyword evidence="2 8" id="KW-0436">Ligase</keyword>
<keyword evidence="4" id="KW-0227">DNA damage</keyword>
<dbReference type="Gene3D" id="3.30.470.30">
    <property type="entry name" value="DNA ligase/mRNA capping enzyme"/>
    <property type="match status" value="1"/>
</dbReference>
<dbReference type="Gene3D" id="3.30.1490.70">
    <property type="match status" value="1"/>
</dbReference>
<proteinExistence type="predicted"/>
<keyword evidence="5" id="KW-0234">DNA repair</keyword>
<evidence type="ECO:0000256" key="1">
    <source>
        <dbReference type="ARBA" id="ARBA00001968"/>
    </source>
</evidence>
<dbReference type="Pfam" id="PF14743">
    <property type="entry name" value="DNA_ligase_OB_2"/>
    <property type="match status" value="1"/>
</dbReference>
<dbReference type="PANTHER" id="PTHR47810:SF1">
    <property type="entry name" value="DNA LIGASE B"/>
    <property type="match status" value="1"/>
</dbReference>
<dbReference type="InterPro" id="IPR050326">
    <property type="entry name" value="NAD_dep_DNA_ligaseB"/>
</dbReference>
<comment type="catalytic activity">
    <reaction evidence="6">
        <text>ATP + (deoxyribonucleotide)n-3'-hydroxyl + 5'-phospho-(deoxyribonucleotide)m = (deoxyribonucleotide)n+m + AMP + diphosphate.</text>
        <dbReference type="EC" id="6.5.1.1"/>
    </reaction>
</comment>
<dbReference type="EMBL" id="JAWIIJ010000005">
    <property type="protein sequence ID" value="MDV2078880.1"/>
    <property type="molecule type" value="Genomic_DNA"/>
</dbReference>
<keyword evidence="9" id="KW-1185">Reference proteome</keyword>
<feature type="domain" description="ATP-dependent DNA ligase family profile" evidence="7">
    <location>
        <begin position="126"/>
        <end position="228"/>
    </location>
</feature>
<evidence type="ECO:0000259" key="7">
    <source>
        <dbReference type="PROSITE" id="PS50160"/>
    </source>
</evidence>
<dbReference type="PANTHER" id="PTHR47810">
    <property type="entry name" value="DNA LIGASE"/>
    <property type="match status" value="1"/>
</dbReference>
<dbReference type="Gene3D" id="2.40.50.140">
    <property type="entry name" value="Nucleic acid-binding proteins"/>
    <property type="match status" value="1"/>
</dbReference>
<dbReference type="InterPro" id="IPR012310">
    <property type="entry name" value="DNA_ligase_ATP-dep_cent"/>
</dbReference>
<evidence type="ECO:0000256" key="3">
    <source>
        <dbReference type="ARBA" id="ARBA00022705"/>
    </source>
</evidence>
<evidence type="ECO:0000256" key="5">
    <source>
        <dbReference type="ARBA" id="ARBA00023204"/>
    </source>
</evidence>
<dbReference type="SUPFAM" id="SSF56091">
    <property type="entry name" value="DNA ligase/mRNA capping enzyme, catalytic domain"/>
    <property type="match status" value="1"/>
</dbReference>
<dbReference type="GO" id="GO:0003910">
    <property type="term" value="F:DNA ligase (ATP) activity"/>
    <property type="evidence" value="ECO:0007669"/>
    <property type="project" value="UniProtKB-EC"/>
</dbReference>
<dbReference type="InterPro" id="IPR029319">
    <property type="entry name" value="DNA_ligase_OB"/>
</dbReference>
<dbReference type="EC" id="6.5.1.1" evidence="8"/>
<evidence type="ECO:0000256" key="2">
    <source>
        <dbReference type="ARBA" id="ARBA00022598"/>
    </source>
</evidence>
<protein>
    <submittedName>
        <fullName evidence="8">DNA ligase</fullName>
        <ecNumber evidence="8">6.5.1.1</ecNumber>
    </submittedName>
</protein>
<dbReference type="Pfam" id="PF01068">
    <property type="entry name" value="DNA_ligase_A_M"/>
    <property type="match status" value="1"/>
</dbReference>
<evidence type="ECO:0000256" key="6">
    <source>
        <dbReference type="ARBA" id="ARBA00034003"/>
    </source>
</evidence>
<dbReference type="CDD" id="cd07896">
    <property type="entry name" value="Adenylation_kDNA_ligase_like"/>
    <property type="match status" value="1"/>
</dbReference>
<sequence length="285" mass="32183">MNNRNLIWWLLLWLPVSLWAQTPPPLQLAETYQAGASLSGYWVSEKLDGVRAYWDGERLWSRQGHQYPAPAWFLEDFPDVPLDGELWLGRGRFSELSAAVRRFQPRRQEWQRIRYMVFDLPASRLPFGQRLQRLRALLIPSPSPHVALIDQRPATGHDALMARLDEVIAAGGEGLMLHHRDSRYRAGRSQALLKVKRHQDAEAVVIAHLPGQGKYQGMLGALLVERSDGRRFRLGTGFSDAERADPPAIGALVTYKYFGLTATGLPRFASYLRVRQPAPTGASVP</sequence>
<dbReference type="RefSeq" id="WP_316973550.1">
    <property type="nucleotide sequence ID" value="NZ_JAWIIJ010000005.1"/>
</dbReference>
<evidence type="ECO:0000256" key="4">
    <source>
        <dbReference type="ARBA" id="ARBA00022763"/>
    </source>
</evidence>
<comment type="cofactor">
    <cofactor evidence="1">
        <name>a divalent metal cation</name>
        <dbReference type="ChEBI" id="CHEBI:60240"/>
    </cofactor>
</comment>
<name>A0ABU3VX75_9GAMM</name>
<reference evidence="8 9" key="1">
    <citation type="submission" date="2023-10" db="EMBL/GenBank/DDBJ databases">
        <title>Characteristics and mechanism of a salt-tolerant marine origin heterotrophic nitrifying- aerobic denitrifying bacteria Marinobacter xestospongiae HN1.</title>
        <authorList>
            <person name="Qi R."/>
        </authorList>
    </citation>
    <scope>NUCLEOTIDE SEQUENCE [LARGE SCALE GENOMIC DNA]</scope>
    <source>
        <strain evidence="8 9">HN1</strain>
    </source>
</reference>
<dbReference type="NCBIfam" id="NF006592">
    <property type="entry name" value="PRK09125.1"/>
    <property type="match status" value="1"/>
</dbReference>